<protein>
    <submittedName>
        <fullName evidence="1">Putative flagellar rod assembly protein FlgJ</fullName>
    </submittedName>
</protein>
<evidence type="ECO:0000313" key="1">
    <source>
        <dbReference type="EMBL" id="QEP35128.1"/>
    </source>
</evidence>
<proteinExistence type="predicted"/>
<accession>A0A5C2HA85</accession>
<dbReference type="Proteomes" id="UP000322726">
    <property type="component" value="Chromosome"/>
</dbReference>
<evidence type="ECO:0000313" key="2">
    <source>
        <dbReference type="Proteomes" id="UP000322726"/>
    </source>
</evidence>
<keyword evidence="1" id="KW-0282">Flagellum</keyword>
<keyword evidence="1" id="KW-0966">Cell projection</keyword>
<dbReference type="OrthoDB" id="5324665at2"/>
<reference evidence="2" key="1">
    <citation type="submission" date="2019-09" db="EMBL/GenBank/DDBJ databases">
        <title>Complete genome sequencing of four Arcobacter species reveals a diverse suite of mobile elements.</title>
        <authorList>
            <person name="On S.L.W."/>
            <person name="Miller W.G."/>
            <person name="Biggs P."/>
            <person name="Cornelius A."/>
            <person name="Vandamme P."/>
        </authorList>
    </citation>
    <scope>NUCLEOTIDE SEQUENCE [LARGE SCALE GENOMIC DNA]</scope>
    <source>
        <strain evidence="2">LMG 26638</strain>
    </source>
</reference>
<name>A0A5C2HA85_9BACT</name>
<keyword evidence="2" id="KW-1185">Reference proteome</keyword>
<dbReference type="EMBL" id="CP035928">
    <property type="protein sequence ID" value="QEP35128.1"/>
    <property type="molecule type" value="Genomic_DNA"/>
</dbReference>
<reference evidence="1 2" key="3">
    <citation type="submission" date="2019-09" db="EMBL/GenBank/DDBJ databases">
        <title>Taxonomic note: a critical rebuttal of the proposed division of the genus Arcobacter into six genera, emended descriptions of Arcobacter anaerophilus and the genus Arcobacter, and an assessment of genus-level boundaries for Epsilonproteobacteria using in silico genomic comparator tools.</title>
        <authorList>
            <person name="On S.L.W."/>
            <person name="Miller W.G."/>
            <person name="Biggs P."/>
            <person name="Cornelius A."/>
            <person name="Vandamme P."/>
        </authorList>
    </citation>
    <scope>NUCLEOTIDE SEQUENCE [LARGE SCALE GENOMIC DNA]</scope>
    <source>
        <strain evidence="1 2">LMG 26638</strain>
    </source>
</reference>
<organism evidence="1 2">
    <name type="scientific">Malaciobacter pacificus</name>
    <dbReference type="NCBI Taxonomy" id="1080223"/>
    <lineage>
        <taxon>Bacteria</taxon>
        <taxon>Pseudomonadati</taxon>
        <taxon>Campylobacterota</taxon>
        <taxon>Epsilonproteobacteria</taxon>
        <taxon>Campylobacterales</taxon>
        <taxon>Arcobacteraceae</taxon>
        <taxon>Malaciobacter</taxon>
    </lineage>
</organism>
<dbReference type="AlphaFoldDB" id="A0A5C2HA85"/>
<gene>
    <name evidence="1" type="ORF">APAC_2056</name>
</gene>
<keyword evidence="1" id="KW-0969">Cilium</keyword>
<dbReference type="KEGG" id="apai:APAC_2056"/>
<reference evidence="1 2" key="2">
    <citation type="submission" date="2019-09" db="EMBL/GenBank/DDBJ databases">
        <title>Complete genome sequencing of four Arcobacter species reveals a diverse suite of mobile elements.</title>
        <authorList>
            <person name="Miller W.G."/>
            <person name="Yee E."/>
            <person name="Bono J.L."/>
        </authorList>
    </citation>
    <scope>NUCLEOTIDE SEQUENCE [LARGE SCALE GENOMIC DNA]</scope>
    <source>
        <strain evidence="1 2">LMG 26638</strain>
    </source>
</reference>
<sequence length="99" mass="11225">MEINSNNLINTEIFKTNKFDNIETKNLEDEKLREVCDSFESYFLNQIMDISLKNTKVAGESPGSDIVKGMYIQSIADNSSGTLGISNMLYEFLSKENNK</sequence>
<dbReference type="RefSeq" id="WP_130234027.1">
    <property type="nucleotide sequence ID" value="NZ_BMEF01000006.1"/>
</dbReference>